<gene>
    <name evidence="1" type="ORF">R82641_BJNNKPBH_00369</name>
</gene>
<dbReference type="EMBL" id="CAUZLY010000003">
    <property type="protein sequence ID" value="CAK1232485.1"/>
    <property type="molecule type" value="Genomic_DNA"/>
</dbReference>
<dbReference type="RefSeq" id="WP_200898277.1">
    <property type="nucleotide sequence ID" value="NZ_CAUZLY010000003.1"/>
</dbReference>
<proteinExistence type="predicted"/>
<name>A0ABN9YML6_9LACO</name>
<sequence length="50" mass="5821">MISNEQIAHDLAIAFVSAKMAKKSNLMTSYDDYRDYKRAFDDYKVKINSL</sequence>
<protein>
    <submittedName>
        <fullName evidence="1">Uncharacterized protein</fullName>
    </submittedName>
</protein>
<comment type="caution">
    <text evidence="1">The sequence shown here is derived from an EMBL/GenBank/DDBJ whole genome shotgun (WGS) entry which is preliminary data.</text>
</comment>
<evidence type="ECO:0000313" key="2">
    <source>
        <dbReference type="Proteomes" id="UP001314200"/>
    </source>
</evidence>
<accession>A0ABN9YML6</accession>
<organism evidence="1 2">
    <name type="scientific">Fructobacillus cardui</name>
    <dbReference type="NCBI Taxonomy" id="2893170"/>
    <lineage>
        <taxon>Bacteria</taxon>
        <taxon>Bacillati</taxon>
        <taxon>Bacillota</taxon>
        <taxon>Bacilli</taxon>
        <taxon>Lactobacillales</taxon>
        <taxon>Lactobacillaceae</taxon>
        <taxon>Fructobacillus</taxon>
    </lineage>
</organism>
<evidence type="ECO:0000313" key="1">
    <source>
        <dbReference type="EMBL" id="CAK1232485.1"/>
    </source>
</evidence>
<keyword evidence="2" id="KW-1185">Reference proteome</keyword>
<dbReference type="Proteomes" id="UP001314200">
    <property type="component" value="Unassembled WGS sequence"/>
</dbReference>
<reference evidence="1 2" key="1">
    <citation type="submission" date="2023-10" db="EMBL/GenBank/DDBJ databases">
        <authorList>
            <person name="Botero Cardona J."/>
        </authorList>
    </citation>
    <scope>NUCLEOTIDE SEQUENCE [LARGE SCALE GENOMIC DNA]</scope>
    <source>
        <strain evidence="1 2">R-82641</strain>
    </source>
</reference>